<proteinExistence type="predicted"/>
<evidence type="ECO:0000313" key="4">
    <source>
        <dbReference type="Proteomes" id="UP000046395"/>
    </source>
</evidence>
<reference evidence="5" key="1">
    <citation type="submission" date="2019-12" db="UniProtKB">
        <authorList>
            <consortium name="WormBaseParasite"/>
        </authorList>
    </citation>
    <scope>IDENTIFICATION</scope>
</reference>
<keyword evidence="1" id="KW-0963">Cytoplasm</keyword>
<dbReference type="STRING" id="70415.A0A5S6Q7I7"/>
<evidence type="ECO:0000259" key="3">
    <source>
        <dbReference type="PROSITE" id="PS50202"/>
    </source>
</evidence>
<dbReference type="InterPro" id="IPR013783">
    <property type="entry name" value="Ig-like_fold"/>
</dbReference>
<evidence type="ECO:0000256" key="2">
    <source>
        <dbReference type="SAM" id="MobiDB-lite"/>
    </source>
</evidence>
<protein>
    <recommendedName>
        <fullName evidence="1">Major sperm protein</fullName>
    </recommendedName>
</protein>
<accession>A0A5S6Q7I7</accession>
<dbReference type="Pfam" id="PF00635">
    <property type="entry name" value="Motile_Sperm"/>
    <property type="match status" value="1"/>
</dbReference>
<organism evidence="4 5">
    <name type="scientific">Trichuris muris</name>
    <name type="common">Mouse whipworm</name>
    <dbReference type="NCBI Taxonomy" id="70415"/>
    <lineage>
        <taxon>Eukaryota</taxon>
        <taxon>Metazoa</taxon>
        <taxon>Ecdysozoa</taxon>
        <taxon>Nematoda</taxon>
        <taxon>Enoplea</taxon>
        <taxon>Dorylaimia</taxon>
        <taxon>Trichinellida</taxon>
        <taxon>Trichuridae</taxon>
        <taxon>Trichuris</taxon>
    </lineage>
</organism>
<dbReference type="InterPro" id="IPR008962">
    <property type="entry name" value="PapD-like_sf"/>
</dbReference>
<dbReference type="PROSITE" id="PS50202">
    <property type="entry name" value="MSP"/>
    <property type="match status" value="1"/>
</dbReference>
<feature type="compositionally biased region" description="Basic and acidic residues" evidence="2">
    <location>
        <begin position="70"/>
        <end position="98"/>
    </location>
</feature>
<dbReference type="AlphaFoldDB" id="A0A5S6Q7I7"/>
<dbReference type="WBParaSite" id="TMUE_1000002927.1">
    <property type="protein sequence ID" value="TMUE_1000002927.1"/>
    <property type="gene ID" value="WBGene00294518"/>
</dbReference>
<keyword evidence="1" id="KW-0206">Cytoskeleton</keyword>
<name>A0A5S6Q7I7_TRIMR</name>
<feature type="domain" description="MSP" evidence="3">
    <location>
        <begin position="95"/>
        <end position="218"/>
    </location>
</feature>
<dbReference type="InterPro" id="IPR000535">
    <property type="entry name" value="MSP_dom"/>
</dbReference>
<evidence type="ECO:0000313" key="5">
    <source>
        <dbReference type="WBParaSite" id="TMUE_1000002927.1"/>
    </source>
</evidence>
<sequence>MDGSKNLKTIRALVRTDQPLTLQAYFKGFDKQVFKFHCSRIKPKRERPLAEVTPQCLSANNELVTEQGLRETKKWGGKGQDEPSKHLKKGAKENRRTSDPSIIEVNSTELFIAGAYYYQRLKYLTVTNWCNQRVAYKIKITHPENYVVNPSMGYINPKDSVLIRLLLFRYTRRTFTEKHYLRLLALPIGLEKPASNEKFWKDAEQRRMSISFIDLPIRFQPKSKRTADDNTL</sequence>
<feature type="region of interest" description="Disordered" evidence="2">
    <location>
        <begin position="70"/>
        <end position="99"/>
    </location>
</feature>
<comment type="function">
    <text evidence="1">Central component in molecular interactions underlying sperm crawling. Forms an extensive filament system that extends from sperm villipoda, along the leading edge of the pseudopod.</text>
</comment>
<keyword evidence="4" id="KW-1185">Reference proteome</keyword>
<dbReference type="Gene3D" id="2.60.40.10">
    <property type="entry name" value="Immunoglobulins"/>
    <property type="match status" value="1"/>
</dbReference>
<evidence type="ECO:0000256" key="1">
    <source>
        <dbReference type="RuleBase" id="RU003425"/>
    </source>
</evidence>
<dbReference type="SUPFAM" id="SSF49354">
    <property type="entry name" value="PapD-like"/>
    <property type="match status" value="1"/>
</dbReference>
<dbReference type="Proteomes" id="UP000046395">
    <property type="component" value="Unassembled WGS sequence"/>
</dbReference>